<evidence type="ECO:0000313" key="2">
    <source>
        <dbReference type="WBParaSite" id="maker-uti_cns_0008183-snap-gene-0.6-mRNA-1"/>
    </source>
</evidence>
<name>A0A1I8HVI4_9PLAT</name>
<accession>A0A1I8HVI4</accession>
<evidence type="ECO:0000313" key="1">
    <source>
        <dbReference type="Proteomes" id="UP000095280"/>
    </source>
</evidence>
<sequence>APFANFNQSSCNSWLINESAAKSYKKANCRVCVSNYLLNRAEVGMTRTMVRLPEPQVHRYRKHTARKLQKFEKANKTPYLMVPRFFDMYHPTTTWLINTVVSENEKELDRVLSDKVTNSLLRFDPDPNAIQQQHTMMKGNKQFVVTKSKYFQILDRPEMYDTSSSAGSLFGRHTVMYLTPLGLAIYLGKMKAARQLVECINRDTNKKHILARQPQFVTCFGDRYGDLMCMYDHNLAMLCEAYDILHLMLVHNNWFPMEPFRLVYRKRFVETNMWFDDFMDYAFYILFTKRSSMNVARLASAVLKRPTEHFNLNYLCQPTRAMKITLVRDAEKVINNCKSYPRRLLRSAYYADKKLKSTVNLIKAAETFINEGIFKLSGEPMLPFNPKEGRRKRLEALPPFKPRNREPNTEWPSALYEFDCDCCIALLCGLLSKCHRLDKKTSFHAALQLATKTLADGGWLDYFSRISDHEFRDYFMGIDDAEKLRFRPEIFGYVRECVKITVFENRYNLGDFFTDNRLRAEIKDVNDIKNNAILQRLVQCNDDTVTLYVNLPKGEKLKPAATVIGGPRVRGEGRDDPANRYYMDRMEFPAESTKTIMTNTANIEKKQHLIEDNADENDEFSAALAVNSGQSNAVGDRDAASLLIECESDNETGSADSKIEKTVATQAAQKKVTKKVTVLNEKPTRR</sequence>
<dbReference type="Proteomes" id="UP000095280">
    <property type="component" value="Unplaced"/>
</dbReference>
<organism evidence="1 2">
    <name type="scientific">Macrostomum lignano</name>
    <dbReference type="NCBI Taxonomy" id="282301"/>
    <lineage>
        <taxon>Eukaryota</taxon>
        <taxon>Metazoa</taxon>
        <taxon>Spiralia</taxon>
        <taxon>Lophotrochozoa</taxon>
        <taxon>Platyhelminthes</taxon>
        <taxon>Rhabditophora</taxon>
        <taxon>Macrostomorpha</taxon>
        <taxon>Macrostomida</taxon>
        <taxon>Macrostomidae</taxon>
        <taxon>Macrostomum</taxon>
    </lineage>
</organism>
<proteinExistence type="predicted"/>
<protein>
    <submittedName>
        <fullName evidence="2">RNA dependent RNA polymerase</fullName>
    </submittedName>
</protein>
<dbReference type="AlphaFoldDB" id="A0A1I8HVI4"/>
<keyword evidence="1" id="KW-1185">Reference proteome</keyword>
<reference evidence="2" key="1">
    <citation type="submission" date="2016-11" db="UniProtKB">
        <authorList>
            <consortium name="WormBaseParasite"/>
        </authorList>
    </citation>
    <scope>IDENTIFICATION</scope>
</reference>
<dbReference type="WBParaSite" id="maker-uti_cns_0008183-snap-gene-0.6-mRNA-1">
    <property type="protein sequence ID" value="maker-uti_cns_0008183-snap-gene-0.6-mRNA-1"/>
    <property type="gene ID" value="maker-uti_cns_0008183-snap-gene-0.6"/>
</dbReference>